<dbReference type="InterPro" id="IPR010559">
    <property type="entry name" value="Sig_transdc_His_kin_internal"/>
</dbReference>
<dbReference type="Pfam" id="PF02518">
    <property type="entry name" value="HATPase_c"/>
    <property type="match status" value="1"/>
</dbReference>
<dbReference type="GO" id="GO:0004673">
    <property type="term" value="F:protein histidine kinase activity"/>
    <property type="evidence" value="ECO:0007669"/>
    <property type="project" value="UniProtKB-EC"/>
</dbReference>
<evidence type="ECO:0000256" key="7">
    <source>
        <dbReference type="ARBA" id="ARBA00022777"/>
    </source>
</evidence>
<evidence type="ECO:0000256" key="6">
    <source>
        <dbReference type="ARBA" id="ARBA00022741"/>
    </source>
</evidence>
<evidence type="ECO:0000256" key="2">
    <source>
        <dbReference type="ARBA" id="ARBA00022475"/>
    </source>
</evidence>
<dbReference type="SUPFAM" id="SSF55874">
    <property type="entry name" value="ATPase domain of HSP90 chaperone/DNA topoisomerase II/histidine kinase"/>
    <property type="match status" value="1"/>
</dbReference>
<keyword evidence="6" id="KW-0547">Nucleotide-binding</keyword>
<comment type="subcellular location">
    <subcellularLocation>
        <location evidence="1">Cell membrane</location>
        <topology evidence="1">Multi-pass membrane protein</topology>
    </subcellularLocation>
</comment>
<dbReference type="PANTHER" id="PTHR34220:SF11">
    <property type="entry name" value="SENSOR PROTEIN KINASE HPTS"/>
    <property type="match status" value="1"/>
</dbReference>
<dbReference type="SMART" id="SM00387">
    <property type="entry name" value="HATPase_c"/>
    <property type="match status" value="1"/>
</dbReference>
<keyword evidence="4 14" id="KW-0808">Transferase</keyword>
<keyword evidence="3" id="KW-0597">Phosphoprotein</keyword>
<dbReference type="Gene3D" id="3.30.565.10">
    <property type="entry name" value="Histidine kinase-like ATPase, C-terminal domain"/>
    <property type="match status" value="1"/>
</dbReference>
<evidence type="ECO:0000313" key="15">
    <source>
        <dbReference type="Proteomes" id="UP001368328"/>
    </source>
</evidence>
<name>A0ABZ2MR78_9BACI</name>
<keyword evidence="10" id="KW-0902">Two-component regulatory system</keyword>
<evidence type="ECO:0000256" key="12">
    <source>
        <dbReference type="SAM" id="Phobius"/>
    </source>
</evidence>
<dbReference type="CDD" id="cd06225">
    <property type="entry name" value="HAMP"/>
    <property type="match status" value="1"/>
</dbReference>
<sequence>MRLRLGKYNTLRNQILFVFLSVMVIVLCIVGIMTYNIVSSLLKNNGEKQIQQTAIEANGRMESLYQQIDMLTKQVATNSYVQQLLLSEKQGQYATFKERQALMQVGNTFQVYSDGINAFELYSTNYRKLIPLDEDGLFHRVDNRWIEAADQAEGKLVWIGKDPNEPEFFLAIRRVSLMDRWFTNGGYLLVQIHAKYFEFTETSKDHGEYMILVDQNNKAITSNYKGEIGPIISKNETMISFNGNDYMLVKQKSSITGWTLHILTPVSTLMEGISVLRAAIILSGAFGFLIFVICSVFLSTMIANPILKLTKTMKKSEGGELTLNPEIASTIEINELNQTYNQLVEHTNHLIQVVYEKEIVNSQAELKALQSQINPHFLFNTLDALYWSLDEKGEDELADSVIAMSELFRYTISSHNQDEWVTLKQELEHVEMYMQLMEMRFGERFTWSVDIPSDYESVKIPKLIIQPIVENAILHGVGNKHGKGFVTVSVKPSPSTSNLIILVKDNGPGMDQVTIDKIMTKIEAGKVTSLKGNGMAIANVNKRLQLYYKEYEISRIAINSIVNEGTCFTFEVPINGGIF</sequence>
<evidence type="ECO:0000259" key="13">
    <source>
        <dbReference type="PROSITE" id="PS50885"/>
    </source>
</evidence>
<reference evidence="14 15" key="1">
    <citation type="submission" date="2024-02" db="EMBL/GenBank/DDBJ databases">
        <title>Seven novel Bacillus-like species.</title>
        <authorList>
            <person name="Liu G."/>
        </authorList>
    </citation>
    <scope>NUCLEOTIDE SEQUENCE [LARGE SCALE GENOMIC DNA]</scope>
    <source>
        <strain evidence="14 15">FJAT-53654</strain>
    </source>
</reference>
<dbReference type="Pfam" id="PF00672">
    <property type="entry name" value="HAMP"/>
    <property type="match status" value="1"/>
</dbReference>
<keyword evidence="15" id="KW-1185">Reference proteome</keyword>
<feature type="domain" description="HAMP" evidence="13">
    <location>
        <begin position="300"/>
        <end position="352"/>
    </location>
</feature>
<dbReference type="Gene3D" id="6.10.340.10">
    <property type="match status" value="1"/>
</dbReference>
<evidence type="ECO:0000256" key="5">
    <source>
        <dbReference type="ARBA" id="ARBA00022692"/>
    </source>
</evidence>
<feature type="transmembrane region" description="Helical" evidence="12">
    <location>
        <begin position="286"/>
        <end position="307"/>
    </location>
</feature>
<dbReference type="EMBL" id="CP147403">
    <property type="protein sequence ID" value="WXB87898.1"/>
    <property type="molecule type" value="Genomic_DNA"/>
</dbReference>
<evidence type="ECO:0000256" key="4">
    <source>
        <dbReference type="ARBA" id="ARBA00022679"/>
    </source>
</evidence>
<keyword evidence="2" id="KW-1003">Cell membrane</keyword>
<evidence type="ECO:0000256" key="9">
    <source>
        <dbReference type="ARBA" id="ARBA00022989"/>
    </source>
</evidence>
<dbReference type="RefSeq" id="WP_338786873.1">
    <property type="nucleotide sequence ID" value="NZ_CP147403.1"/>
</dbReference>
<keyword evidence="8" id="KW-0067">ATP-binding</keyword>
<dbReference type="InterPro" id="IPR003594">
    <property type="entry name" value="HATPase_dom"/>
</dbReference>
<dbReference type="PROSITE" id="PS50885">
    <property type="entry name" value="HAMP"/>
    <property type="match status" value="1"/>
</dbReference>
<keyword evidence="7 14" id="KW-0418">Kinase</keyword>
<evidence type="ECO:0000256" key="11">
    <source>
        <dbReference type="ARBA" id="ARBA00023136"/>
    </source>
</evidence>
<keyword evidence="5 12" id="KW-0812">Transmembrane</keyword>
<keyword evidence="11 12" id="KW-0472">Membrane</keyword>
<keyword evidence="9 12" id="KW-1133">Transmembrane helix</keyword>
<organism evidence="14 15">
    <name type="scientific">Metabacillus rhizosphaerae</name>
    <dbReference type="NCBI Taxonomy" id="3117747"/>
    <lineage>
        <taxon>Bacteria</taxon>
        <taxon>Bacillati</taxon>
        <taxon>Bacillota</taxon>
        <taxon>Bacilli</taxon>
        <taxon>Bacillales</taxon>
        <taxon>Bacillaceae</taxon>
        <taxon>Metabacillus</taxon>
    </lineage>
</organism>
<proteinExistence type="predicted"/>
<dbReference type="EC" id="2.7.13.3" evidence="14"/>
<protein>
    <submittedName>
        <fullName evidence="14">Sensor histidine kinase</fullName>
        <ecNumber evidence="14">2.7.13.3</ecNumber>
    </submittedName>
</protein>
<gene>
    <name evidence="14" type="ORF">WCV66_22200</name>
</gene>
<dbReference type="Pfam" id="PF06580">
    <property type="entry name" value="His_kinase"/>
    <property type="match status" value="1"/>
</dbReference>
<dbReference type="InterPro" id="IPR050640">
    <property type="entry name" value="Bact_2-comp_sensor_kinase"/>
</dbReference>
<evidence type="ECO:0000256" key="1">
    <source>
        <dbReference type="ARBA" id="ARBA00004651"/>
    </source>
</evidence>
<feature type="transmembrane region" description="Helical" evidence="12">
    <location>
        <begin position="15"/>
        <end position="38"/>
    </location>
</feature>
<dbReference type="PANTHER" id="PTHR34220">
    <property type="entry name" value="SENSOR HISTIDINE KINASE YPDA"/>
    <property type="match status" value="1"/>
</dbReference>
<evidence type="ECO:0000256" key="10">
    <source>
        <dbReference type="ARBA" id="ARBA00023012"/>
    </source>
</evidence>
<dbReference type="InterPro" id="IPR003660">
    <property type="entry name" value="HAMP_dom"/>
</dbReference>
<evidence type="ECO:0000256" key="8">
    <source>
        <dbReference type="ARBA" id="ARBA00022840"/>
    </source>
</evidence>
<evidence type="ECO:0000313" key="14">
    <source>
        <dbReference type="EMBL" id="WXB87898.1"/>
    </source>
</evidence>
<evidence type="ECO:0000256" key="3">
    <source>
        <dbReference type="ARBA" id="ARBA00022553"/>
    </source>
</evidence>
<dbReference type="InterPro" id="IPR036890">
    <property type="entry name" value="HATPase_C_sf"/>
</dbReference>
<dbReference type="Proteomes" id="UP001368328">
    <property type="component" value="Chromosome"/>
</dbReference>
<accession>A0ABZ2MR78</accession>